<reference evidence="1 2" key="1">
    <citation type="submission" date="2024-01" db="EMBL/GenBank/DDBJ databases">
        <title>The genomes of 5 underutilized Papilionoideae crops provide insights into root nodulation and disease resistanc.</title>
        <authorList>
            <person name="Jiang F."/>
        </authorList>
    </citation>
    <scope>NUCLEOTIDE SEQUENCE [LARGE SCALE GENOMIC DNA]</scope>
    <source>
        <strain evidence="1">DUOXIRENSHENG_FW03</strain>
        <tissue evidence="1">Leaves</tissue>
    </source>
</reference>
<keyword evidence="2" id="KW-1185">Reference proteome</keyword>
<evidence type="ECO:0000313" key="2">
    <source>
        <dbReference type="Proteomes" id="UP001386955"/>
    </source>
</evidence>
<accession>A0AAN9T8M8</accession>
<sequence length="99" mass="11207">MIEKKGGKGKSQKKGKGKVVGVCSTWRLQRRVRRSWQQRLLPHLVVEGARGWTELWSSPVRKFRRDVANLEVKEGSQLCRVVLSGRLVLPSGCRGHVGF</sequence>
<dbReference type="Proteomes" id="UP001386955">
    <property type="component" value="Unassembled WGS sequence"/>
</dbReference>
<comment type="caution">
    <text evidence="1">The sequence shown here is derived from an EMBL/GenBank/DDBJ whole genome shotgun (WGS) entry which is preliminary data.</text>
</comment>
<organism evidence="1 2">
    <name type="scientific">Psophocarpus tetragonolobus</name>
    <name type="common">Winged bean</name>
    <name type="synonym">Dolichos tetragonolobus</name>
    <dbReference type="NCBI Taxonomy" id="3891"/>
    <lineage>
        <taxon>Eukaryota</taxon>
        <taxon>Viridiplantae</taxon>
        <taxon>Streptophyta</taxon>
        <taxon>Embryophyta</taxon>
        <taxon>Tracheophyta</taxon>
        <taxon>Spermatophyta</taxon>
        <taxon>Magnoliopsida</taxon>
        <taxon>eudicotyledons</taxon>
        <taxon>Gunneridae</taxon>
        <taxon>Pentapetalae</taxon>
        <taxon>rosids</taxon>
        <taxon>fabids</taxon>
        <taxon>Fabales</taxon>
        <taxon>Fabaceae</taxon>
        <taxon>Papilionoideae</taxon>
        <taxon>50 kb inversion clade</taxon>
        <taxon>NPAAA clade</taxon>
        <taxon>indigoferoid/millettioid clade</taxon>
        <taxon>Phaseoleae</taxon>
        <taxon>Psophocarpus</taxon>
    </lineage>
</organism>
<dbReference type="EMBL" id="JAYMYS010000002">
    <property type="protein sequence ID" value="KAK7407727.1"/>
    <property type="molecule type" value="Genomic_DNA"/>
</dbReference>
<gene>
    <name evidence="1" type="ORF">VNO78_09764</name>
</gene>
<proteinExistence type="predicted"/>
<evidence type="ECO:0000313" key="1">
    <source>
        <dbReference type="EMBL" id="KAK7407727.1"/>
    </source>
</evidence>
<dbReference type="AlphaFoldDB" id="A0AAN9T8M8"/>
<protein>
    <submittedName>
        <fullName evidence="1">Uncharacterized protein</fullName>
    </submittedName>
</protein>
<name>A0AAN9T8M8_PSOTE</name>